<name>A0A6N4QCA2_9LEPT</name>
<gene>
    <name evidence="14" type="ORF">EHQ83_08305</name>
</gene>
<dbReference type="GO" id="GO:0003677">
    <property type="term" value="F:DNA binding"/>
    <property type="evidence" value="ECO:0007669"/>
    <property type="project" value="UniProtKB-KW"/>
</dbReference>
<evidence type="ECO:0000256" key="11">
    <source>
        <dbReference type="ARBA" id="ARBA00048988"/>
    </source>
</evidence>
<proteinExistence type="inferred from homology"/>
<evidence type="ECO:0000256" key="9">
    <source>
        <dbReference type="ARBA" id="ARBA00034808"/>
    </source>
</evidence>
<comment type="caution">
    <text evidence="14">The sequence shown here is derived from an EMBL/GenBank/DDBJ whole genome shotgun (WGS) entry which is preliminary data.</text>
</comment>
<dbReference type="InterPro" id="IPR013986">
    <property type="entry name" value="DExx_box_DNA_helicase_dom_sf"/>
</dbReference>
<evidence type="ECO:0000313" key="15">
    <source>
        <dbReference type="Proteomes" id="UP000297613"/>
    </source>
</evidence>
<reference evidence="14 15" key="1">
    <citation type="journal article" date="2019" name="PLoS Negl. Trop. Dis.">
        <title>Revisiting the worldwide diversity of Leptospira species in the environment.</title>
        <authorList>
            <person name="Vincent A.T."/>
            <person name="Schiettekatte O."/>
            <person name="Bourhy P."/>
            <person name="Veyrier F.J."/>
            <person name="Picardeau M."/>
        </authorList>
    </citation>
    <scope>NUCLEOTIDE SEQUENCE [LARGE SCALE GENOMIC DNA]</scope>
    <source>
        <strain evidence="14 15">201702445</strain>
    </source>
</reference>
<dbReference type="Gene3D" id="3.40.50.300">
    <property type="entry name" value="P-loop containing nucleotide triphosphate hydrolases"/>
    <property type="match status" value="2"/>
</dbReference>
<keyword evidence="6" id="KW-0238">DNA-binding</keyword>
<evidence type="ECO:0000256" key="5">
    <source>
        <dbReference type="ARBA" id="ARBA00022840"/>
    </source>
</evidence>
<comment type="catalytic activity">
    <reaction evidence="11">
        <text>ATP + H2O = ADP + phosphate + H(+)</text>
        <dbReference type="Rhea" id="RHEA:13065"/>
        <dbReference type="ChEBI" id="CHEBI:15377"/>
        <dbReference type="ChEBI" id="CHEBI:15378"/>
        <dbReference type="ChEBI" id="CHEBI:30616"/>
        <dbReference type="ChEBI" id="CHEBI:43474"/>
        <dbReference type="ChEBI" id="CHEBI:456216"/>
        <dbReference type="EC" id="5.6.2.4"/>
    </reaction>
</comment>
<evidence type="ECO:0000256" key="3">
    <source>
        <dbReference type="ARBA" id="ARBA00022801"/>
    </source>
</evidence>
<keyword evidence="5 12" id="KW-0067">ATP-binding</keyword>
<evidence type="ECO:0000259" key="13">
    <source>
        <dbReference type="PROSITE" id="PS51198"/>
    </source>
</evidence>
<dbReference type="GO" id="GO:0043138">
    <property type="term" value="F:3'-5' DNA helicase activity"/>
    <property type="evidence" value="ECO:0007669"/>
    <property type="project" value="UniProtKB-EC"/>
</dbReference>
<dbReference type="CDD" id="cd17932">
    <property type="entry name" value="DEXQc_UvrD"/>
    <property type="match status" value="1"/>
</dbReference>
<dbReference type="AlphaFoldDB" id="A0A6N4QCA2"/>
<dbReference type="PANTHER" id="PTHR11070">
    <property type="entry name" value="UVRD / RECB / PCRA DNA HELICASE FAMILY MEMBER"/>
    <property type="match status" value="1"/>
</dbReference>
<dbReference type="SUPFAM" id="SSF52540">
    <property type="entry name" value="P-loop containing nucleoside triphosphate hydrolases"/>
    <property type="match status" value="1"/>
</dbReference>
<feature type="binding site" evidence="12">
    <location>
        <begin position="26"/>
        <end position="33"/>
    </location>
    <ligand>
        <name>ATP</name>
        <dbReference type="ChEBI" id="CHEBI:30616"/>
    </ligand>
</feature>
<evidence type="ECO:0000256" key="1">
    <source>
        <dbReference type="ARBA" id="ARBA00009922"/>
    </source>
</evidence>
<sequence length="436" mass="50352">MENKVLYSEAQKAVIEENTRFVQVVAAAGSGKTSTMVGIIERILVENLFPKESVLVLTFSRKAAGEISERILRTTGKDSIRVQTFHAYCLYALSRWHPKFEVQKPKILPPEDKILFYREYLKSKRDEVGGIPYELFWAENVPYIREYFPELKKNLEFAYQNYKKENGFLDFEDLVRMFLEGLKNEEAWTFEPKRTLRKIIVDEFQDTDSEQLEFLKLLSQSASITVVGDDSQSIYGFRGCSPFAFLNFQKLFQPCRIHFLNVNYRSLPEIIRASAIPIGKNREKIEKEVLPARAGKGLAGRIPIEEVSDLIPFLIRSLEPAENDVKILCRSNFRIAEYVRAGVPEDFLMTIHASKGLEFHTVFVDVADGWNAKPDSPLELLEEERRILYVGLSRAKNRLLILGPAKKTRRETIESEFFETFKKLKTIEPEDLGLDR</sequence>
<evidence type="ECO:0000256" key="12">
    <source>
        <dbReference type="PROSITE-ProRule" id="PRU00560"/>
    </source>
</evidence>
<accession>A0A6N4QCA2</accession>
<dbReference type="Gene3D" id="1.10.10.160">
    <property type="match status" value="1"/>
</dbReference>
<keyword evidence="7" id="KW-0413">Isomerase</keyword>
<comment type="catalytic activity">
    <reaction evidence="8">
        <text>Couples ATP hydrolysis with the unwinding of duplex DNA by translocating in the 3'-5' direction.</text>
        <dbReference type="EC" id="5.6.2.4"/>
    </reaction>
</comment>
<keyword evidence="4 12" id="KW-0347">Helicase</keyword>
<dbReference type="Pfam" id="PF00580">
    <property type="entry name" value="UvrD-helicase"/>
    <property type="match status" value="1"/>
</dbReference>
<organism evidence="14 15">
    <name type="scientific">Leptospira yasudae</name>
    <dbReference type="NCBI Taxonomy" id="2202201"/>
    <lineage>
        <taxon>Bacteria</taxon>
        <taxon>Pseudomonadati</taxon>
        <taxon>Spirochaetota</taxon>
        <taxon>Spirochaetia</taxon>
        <taxon>Leptospirales</taxon>
        <taxon>Leptospiraceae</taxon>
        <taxon>Leptospira</taxon>
    </lineage>
</organism>
<keyword evidence="2 12" id="KW-0547">Nucleotide-binding</keyword>
<feature type="domain" description="UvrD-like helicase ATP-binding" evidence="13">
    <location>
        <begin position="5"/>
        <end position="267"/>
    </location>
</feature>
<dbReference type="Proteomes" id="UP000297613">
    <property type="component" value="Unassembled WGS sequence"/>
</dbReference>
<dbReference type="EC" id="5.6.2.4" evidence="9"/>
<evidence type="ECO:0000313" key="14">
    <source>
        <dbReference type="EMBL" id="TGL85301.1"/>
    </source>
</evidence>
<dbReference type="InterPro" id="IPR000212">
    <property type="entry name" value="DNA_helicase_UvrD/REP"/>
</dbReference>
<evidence type="ECO:0000256" key="4">
    <source>
        <dbReference type="ARBA" id="ARBA00022806"/>
    </source>
</evidence>
<dbReference type="GO" id="GO:0016787">
    <property type="term" value="F:hydrolase activity"/>
    <property type="evidence" value="ECO:0007669"/>
    <property type="project" value="UniProtKB-UniRule"/>
</dbReference>
<protein>
    <recommendedName>
        <fullName evidence="9">DNA 3'-5' helicase</fullName>
        <ecNumber evidence="9">5.6.2.4</ecNumber>
    </recommendedName>
    <alternativeName>
        <fullName evidence="10">DNA 3'-5' helicase II</fullName>
    </alternativeName>
</protein>
<dbReference type="Pfam" id="PF13361">
    <property type="entry name" value="UvrD_C"/>
    <property type="match status" value="1"/>
</dbReference>
<dbReference type="PROSITE" id="PS51198">
    <property type="entry name" value="UVRD_HELICASE_ATP_BIND"/>
    <property type="match status" value="1"/>
</dbReference>
<dbReference type="PANTHER" id="PTHR11070:SF2">
    <property type="entry name" value="ATP-DEPENDENT DNA HELICASE SRS2"/>
    <property type="match status" value="1"/>
</dbReference>
<dbReference type="RefSeq" id="WP_135571801.1">
    <property type="nucleotide sequence ID" value="NZ_RQGK01000072.1"/>
</dbReference>
<dbReference type="GO" id="GO:0000725">
    <property type="term" value="P:recombinational repair"/>
    <property type="evidence" value="ECO:0007669"/>
    <property type="project" value="TreeGrafter"/>
</dbReference>
<evidence type="ECO:0000256" key="8">
    <source>
        <dbReference type="ARBA" id="ARBA00034617"/>
    </source>
</evidence>
<dbReference type="GO" id="GO:0005829">
    <property type="term" value="C:cytosol"/>
    <property type="evidence" value="ECO:0007669"/>
    <property type="project" value="TreeGrafter"/>
</dbReference>
<dbReference type="InterPro" id="IPR014016">
    <property type="entry name" value="UvrD-like_ATP-bd"/>
</dbReference>
<evidence type="ECO:0000256" key="6">
    <source>
        <dbReference type="ARBA" id="ARBA00023125"/>
    </source>
</evidence>
<dbReference type="GO" id="GO:0033202">
    <property type="term" value="C:DNA helicase complex"/>
    <property type="evidence" value="ECO:0007669"/>
    <property type="project" value="TreeGrafter"/>
</dbReference>
<dbReference type="InterPro" id="IPR027417">
    <property type="entry name" value="P-loop_NTPase"/>
</dbReference>
<dbReference type="EMBL" id="RQGM01000030">
    <property type="protein sequence ID" value="TGL85301.1"/>
    <property type="molecule type" value="Genomic_DNA"/>
</dbReference>
<evidence type="ECO:0000256" key="2">
    <source>
        <dbReference type="ARBA" id="ARBA00022741"/>
    </source>
</evidence>
<keyword evidence="3 12" id="KW-0378">Hydrolase</keyword>
<dbReference type="GO" id="GO:0005524">
    <property type="term" value="F:ATP binding"/>
    <property type="evidence" value="ECO:0007669"/>
    <property type="project" value="UniProtKB-UniRule"/>
</dbReference>
<evidence type="ECO:0000256" key="7">
    <source>
        <dbReference type="ARBA" id="ARBA00023235"/>
    </source>
</evidence>
<comment type="similarity">
    <text evidence="1">Belongs to the helicase family. UvrD subfamily.</text>
</comment>
<evidence type="ECO:0000256" key="10">
    <source>
        <dbReference type="ARBA" id="ARBA00034923"/>
    </source>
</evidence>
<dbReference type="InterPro" id="IPR014017">
    <property type="entry name" value="DNA_helicase_UvrD-like_C"/>
</dbReference>